<accession>A0A087B3C7</accession>
<dbReference type="Pfam" id="PF05708">
    <property type="entry name" value="Peptidase_C92"/>
    <property type="match status" value="1"/>
</dbReference>
<reference evidence="2 3" key="1">
    <citation type="submission" date="2014-03" db="EMBL/GenBank/DDBJ databases">
        <title>Genomics of Bifidobacteria.</title>
        <authorList>
            <person name="Ventura M."/>
            <person name="Milani C."/>
            <person name="Lugli G.A."/>
        </authorList>
    </citation>
    <scope>NUCLEOTIDE SEQUENCE [LARGE SCALE GENOMIC DNA]</scope>
    <source>
        <strain evidence="2 3">LMG 10738</strain>
    </source>
</reference>
<dbReference type="Proteomes" id="UP000029067">
    <property type="component" value="Unassembled WGS sequence"/>
</dbReference>
<feature type="signal peptide" evidence="1">
    <location>
        <begin position="1"/>
        <end position="30"/>
    </location>
</feature>
<evidence type="ECO:0000313" key="2">
    <source>
        <dbReference type="EMBL" id="KFI65527.1"/>
    </source>
</evidence>
<gene>
    <name evidence="2" type="ORF">BCUN_0020</name>
</gene>
<dbReference type="EMBL" id="JGYV01000001">
    <property type="protein sequence ID" value="KFI65527.1"/>
    <property type="molecule type" value="Genomic_DNA"/>
</dbReference>
<organism evidence="2 3">
    <name type="scientific">Bifidobacterium cuniculi</name>
    <dbReference type="NCBI Taxonomy" id="1688"/>
    <lineage>
        <taxon>Bacteria</taxon>
        <taxon>Bacillati</taxon>
        <taxon>Actinomycetota</taxon>
        <taxon>Actinomycetes</taxon>
        <taxon>Bifidobacteriales</taxon>
        <taxon>Bifidobacteriaceae</taxon>
        <taxon>Bifidobacterium</taxon>
    </lineage>
</organism>
<keyword evidence="1" id="KW-0732">Signal</keyword>
<keyword evidence="3" id="KW-1185">Reference proteome</keyword>
<dbReference type="InterPro" id="IPR038765">
    <property type="entry name" value="Papain-like_cys_pep_sf"/>
</dbReference>
<dbReference type="SUPFAM" id="SSF54001">
    <property type="entry name" value="Cysteine proteinases"/>
    <property type="match status" value="1"/>
</dbReference>
<evidence type="ECO:0000256" key="1">
    <source>
        <dbReference type="SAM" id="SignalP"/>
    </source>
</evidence>
<dbReference type="eggNOG" id="COG3863">
    <property type="taxonomic scope" value="Bacteria"/>
</dbReference>
<feature type="chain" id="PRO_5001818714" evidence="1">
    <location>
        <begin position="31"/>
        <end position="258"/>
    </location>
</feature>
<dbReference type="Gene3D" id="3.90.1720.10">
    <property type="entry name" value="endopeptidase domain like (from Nostoc punctiforme)"/>
    <property type="match status" value="1"/>
</dbReference>
<evidence type="ECO:0000313" key="3">
    <source>
        <dbReference type="Proteomes" id="UP000029067"/>
    </source>
</evidence>
<dbReference type="AlphaFoldDB" id="A0A087B3C7"/>
<dbReference type="STRING" id="1688.BCUN_0020"/>
<proteinExistence type="predicted"/>
<protein>
    <submittedName>
        <fullName evidence="2">Putative YycO</fullName>
    </submittedName>
</protein>
<dbReference type="InterPro" id="IPR024453">
    <property type="entry name" value="Peptidase_C92"/>
</dbReference>
<name>A0A087B3C7_9BIFI</name>
<sequence>MIISRKMLMSAIAATASVVLLMGNIPAAQATEYEALSTTDKIQQLLESNPGVTFEEMAEAAKITASEQGTDLDAVLDGALAEVEVEDRFLQGEQVQLQRLSGDGPKKATTAANRSIGTATYKGDVFYSPVSTAGITHGHSGLYTSKTSIIEAPGPGKKVIDHSWREVKVAAKSQKQYVKTTQSKRDAAVRQSRKYLGKPYNLNFNFNKRSGAAVNCSQLVWLAYKEGAGIDLDSNGGTGVYPSDIMKSKWTVTYQTIR</sequence>
<comment type="caution">
    <text evidence="2">The sequence shown here is derived from an EMBL/GenBank/DDBJ whole genome shotgun (WGS) entry which is preliminary data.</text>
</comment>